<dbReference type="Proteomes" id="UP001177003">
    <property type="component" value="Chromosome 2"/>
</dbReference>
<evidence type="ECO:0000259" key="5">
    <source>
        <dbReference type="Pfam" id="PF03107"/>
    </source>
</evidence>
<accession>A0AA35V701</accession>
<dbReference type="EMBL" id="OX465078">
    <property type="protein sequence ID" value="CAI9271669.1"/>
    <property type="molecule type" value="Genomic_DNA"/>
</dbReference>
<dbReference type="PROSITE" id="PS01359">
    <property type="entry name" value="ZF_PHD_1"/>
    <property type="match status" value="1"/>
</dbReference>
<dbReference type="InterPro" id="IPR019786">
    <property type="entry name" value="Zinc_finger_PHD-type_CS"/>
</dbReference>
<feature type="domain" description="DC1" evidence="5">
    <location>
        <begin position="67"/>
        <end position="112"/>
    </location>
</feature>
<evidence type="ECO:0000256" key="2">
    <source>
        <dbReference type="ARBA" id="ARBA00022737"/>
    </source>
</evidence>
<dbReference type="PANTHER" id="PTHR47841:SF15">
    <property type="entry name" value="CHROMATIN REGULATOR PHD FAMILY"/>
    <property type="match status" value="1"/>
</dbReference>
<keyword evidence="4" id="KW-0862">Zinc</keyword>
<evidence type="ECO:0000313" key="6">
    <source>
        <dbReference type="EMBL" id="CAI9271669.1"/>
    </source>
</evidence>
<dbReference type="PANTHER" id="PTHR47841">
    <property type="entry name" value="DIACYLGLYCEROL KINASE THETA-LIKE-RELATED"/>
    <property type="match status" value="1"/>
</dbReference>
<dbReference type="InterPro" id="IPR004146">
    <property type="entry name" value="DC1"/>
</dbReference>
<keyword evidence="1" id="KW-0479">Metal-binding</keyword>
<name>A0AA35V701_LACSI</name>
<evidence type="ECO:0000313" key="7">
    <source>
        <dbReference type="Proteomes" id="UP001177003"/>
    </source>
</evidence>
<evidence type="ECO:0000256" key="4">
    <source>
        <dbReference type="ARBA" id="ARBA00022833"/>
    </source>
</evidence>
<reference evidence="6" key="1">
    <citation type="submission" date="2023-04" db="EMBL/GenBank/DDBJ databases">
        <authorList>
            <person name="Vijverberg K."/>
            <person name="Xiong W."/>
            <person name="Schranz E."/>
        </authorList>
    </citation>
    <scope>NUCLEOTIDE SEQUENCE</scope>
</reference>
<evidence type="ECO:0000256" key="1">
    <source>
        <dbReference type="ARBA" id="ARBA00022723"/>
    </source>
</evidence>
<evidence type="ECO:0000256" key="3">
    <source>
        <dbReference type="ARBA" id="ARBA00022771"/>
    </source>
</evidence>
<dbReference type="GO" id="GO:0008270">
    <property type="term" value="F:zinc ion binding"/>
    <property type="evidence" value="ECO:0007669"/>
    <property type="project" value="UniProtKB-KW"/>
</dbReference>
<dbReference type="AlphaFoldDB" id="A0AA35V701"/>
<keyword evidence="2" id="KW-0677">Repeat</keyword>
<feature type="domain" description="DC1" evidence="5">
    <location>
        <begin position="122"/>
        <end position="165"/>
    </location>
</feature>
<proteinExistence type="predicted"/>
<keyword evidence="3" id="KW-0863">Zinc-finger</keyword>
<sequence>MLMSTKALTHFMHPSHQLTEHTADTIFICDGCKMYGTGTRFTCTSCNFDLHDYCAKCPPSLPFTINHPHPMCLVVNKPQINHNKHCQICRNQIQGLAYMCKDCDFWIHPLCVLHYLGLRYFIHPSHKLTELTANTNYICNGCNIHGTGTRFTCSTCNFDLHDYCAKSPTWLPSTQIHHHPMTLFVDKHQLNKTKHCQICRTSIQGLAYECKGCNFWVHSLCALHNLRHGHGGQYRNFNEGHSYTQRGFEGVTSKIGFGLAINWICAKIGDFHDGASSSGGVTMGGNVGSEDSLYGLIHSIQSFFENNWS</sequence>
<gene>
    <name evidence="6" type="ORF">LSALG_LOCUS11933</name>
</gene>
<protein>
    <recommendedName>
        <fullName evidence="5">DC1 domain-containing protein</fullName>
    </recommendedName>
</protein>
<keyword evidence="7" id="KW-1185">Reference proteome</keyword>
<organism evidence="6 7">
    <name type="scientific">Lactuca saligna</name>
    <name type="common">Willowleaf lettuce</name>
    <dbReference type="NCBI Taxonomy" id="75948"/>
    <lineage>
        <taxon>Eukaryota</taxon>
        <taxon>Viridiplantae</taxon>
        <taxon>Streptophyta</taxon>
        <taxon>Embryophyta</taxon>
        <taxon>Tracheophyta</taxon>
        <taxon>Spermatophyta</taxon>
        <taxon>Magnoliopsida</taxon>
        <taxon>eudicotyledons</taxon>
        <taxon>Gunneridae</taxon>
        <taxon>Pentapetalae</taxon>
        <taxon>asterids</taxon>
        <taxon>campanulids</taxon>
        <taxon>Asterales</taxon>
        <taxon>Asteraceae</taxon>
        <taxon>Cichorioideae</taxon>
        <taxon>Cichorieae</taxon>
        <taxon>Lactucinae</taxon>
        <taxon>Lactuca</taxon>
    </lineage>
</organism>
<dbReference type="SUPFAM" id="SSF57889">
    <property type="entry name" value="Cysteine-rich domain"/>
    <property type="match status" value="2"/>
</dbReference>
<feature type="domain" description="DC1" evidence="5">
    <location>
        <begin position="12"/>
        <end position="55"/>
    </location>
</feature>
<dbReference type="InterPro" id="IPR046349">
    <property type="entry name" value="C1-like_sf"/>
</dbReference>
<feature type="domain" description="DC1" evidence="5">
    <location>
        <begin position="176"/>
        <end position="222"/>
    </location>
</feature>
<dbReference type="Pfam" id="PF03107">
    <property type="entry name" value="C1_2"/>
    <property type="match status" value="4"/>
</dbReference>